<dbReference type="InterPro" id="IPR039353">
    <property type="entry name" value="TF_Adf1"/>
</dbReference>
<sequence>MINQRAPRSISRLRFRPSRTFLVEKNDRGTLVLHVSEASSLGLTQHSQPICARHRRPIIQVWQCPERQYSPRVIIELIQEARTESLLSNRVRARSLPREQEFLDRKISVVRASNRCLARSPSRVCGRVLTPQDFRAIRTTTVSVKCDKRSRCKLIAENNLLNRKTPSKRMTSKKWSVEEVEHLILAVQHRRALWDISQPVDQRSKETRKRLWEEVTDELNGVVDAIAVKQKFKSLRDTYRKIVQSEQYLPSGSGRNENEDRHKWKHYDRMEFLRDTSLSKDTSSNNISITANELLNKSVDQSTSQVQNPIDIDPNDSSSTESETETPTLSSTFTSGKSRRLNTNFTIDSDISVASMHLLDKLIQIFERREKAQNVAPPNINGPFDEVDHTLQTAALHLRKMSPQLQMRTLQDIVQMTFSRLQEETNNN</sequence>
<gene>
    <name evidence="4" type="primary">LOC112461373</name>
</gene>
<dbReference type="PANTHER" id="PTHR12243">
    <property type="entry name" value="MADF DOMAIN TRANSCRIPTION FACTOR"/>
    <property type="match status" value="1"/>
</dbReference>
<protein>
    <submittedName>
        <fullName evidence="4">Uncharacterized protein LOC112461373</fullName>
    </submittedName>
</protein>
<feature type="compositionally biased region" description="Low complexity" evidence="1">
    <location>
        <begin position="317"/>
        <end position="335"/>
    </location>
</feature>
<dbReference type="RefSeq" id="XP_024882360.1">
    <property type="nucleotide sequence ID" value="XM_025026592.1"/>
</dbReference>
<organism evidence="3 4">
    <name type="scientific">Temnothorax curvispinosus</name>
    <dbReference type="NCBI Taxonomy" id="300111"/>
    <lineage>
        <taxon>Eukaryota</taxon>
        <taxon>Metazoa</taxon>
        <taxon>Ecdysozoa</taxon>
        <taxon>Arthropoda</taxon>
        <taxon>Hexapoda</taxon>
        <taxon>Insecta</taxon>
        <taxon>Pterygota</taxon>
        <taxon>Neoptera</taxon>
        <taxon>Endopterygota</taxon>
        <taxon>Hymenoptera</taxon>
        <taxon>Apocrita</taxon>
        <taxon>Aculeata</taxon>
        <taxon>Formicoidea</taxon>
        <taxon>Formicidae</taxon>
        <taxon>Myrmicinae</taxon>
        <taxon>Temnothorax</taxon>
    </lineage>
</organism>
<evidence type="ECO:0000313" key="3">
    <source>
        <dbReference type="Proteomes" id="UP000504618"/>
    </source>
</evidence>
<reference evidence="4" key="1">
    <citation type="submission" date="2025-08" db="UniProtKB">
        <authorList>
            <consortium name="RefSeq"/>
        </authorList>
    </citation>
    <scope>IDENTIFICATION</scope>
    <source>
        <tissue evidence="4">Whole body</tissue>
    </source>
</reference>
<dbReference type="OrthoDB" id="7554030at2759"/>
<dbReference type="AlphaFoldDB" id="A0A6J1QP95"/>
<dbReference type="Proteomes" id="UP000504618">
    <property type="component" value="Unplaced"/>
</dbReference>
<dbReference type="SMART" id="SM00595">
    <property type="entry name" value="MADF"/>
    <property type="match status" value="1"/>
</dbReference>
<accession>A0A6J1QP95</accession>
<evidence type="ECO:0000256" key="1">
    <source>
        <dbReference type="SAM" id="MobiDB-lite"/>
    </source>
</evidence>
<evidence type="ECO:0000259" key="2">
    <source>
        <dbReference type="PROSITE" id="PS51029"/>
    </source>
</evidence>
<dbReference type="InterPro" id="IPR006578">
    <property type="entry name" value="MADF-dom"/>
</dbReference>
<feature type="region of interest" description="Disordered" evidence="1">
    <location>
        <begin position="300"/>
        <end position="336"/>
    </location>
</feature>
<dbReference type="PANTHER" id="PTHR12243:SF67">
    <property type="entry name" value="COREPRESSOR OF PANGOLIN, ISOFORM A-RELATED"/>
    <property type="match status" value="1"/>
</dbReference>
<proteinExistence type="predicted"/>
<evidence type="ECO:0000313" key="4">
    <source>
        <dbReference type="RefSeq" id="XP_024882360.1"/>
    </source>
</evidence>
<dbReference type="GeneID" id="112461373"/>
<dbReference type="Pfam" id="PF10545">
    <property type="entry name" value="MADF_DNA_bdg"/>
    <property type="match status" value="1"/>
</dbReference>
<dbReference type="PROSITE" id="PS51029">
    <property type="entry name" value="MADF"/>
    <property type="match status" value="1"/>
</dbReference>
<keyword evidence="3" id="KW-1185">Reference proteome</keyword>
<feature type="domain" description="MADF" evidence="2">
    <location>
        <begin position="182"/>
        <end position="278"/>
    </location>
</feature>
<name>A0A6J1QP95_9HYME</name>